<evidence type="ECO:0000313" key="2">
    <source>
        <dbReference type="EMBL" id="KAK5694256.1"/>
    </source>
</evidence>
<sequence>MSATNAAALTASSRYQDKRTSDQHFCAISKYFDEVGLSDGAYRILRCQELDPREETEDPAPFDDYFQRFEKDGTASGLIAPFVATWLAEDTKDTASRFQAVRELLRDIKDCEYALAAYCGSKEVSAECIAKVDEVRAIATRLQNQFQAMTSTSPFVEAYRKDQACNTTSVVFVIPELVEHVLRFVDNEDILRLQGVSRTFNQIIEGSSTLQRRLGLQPDVDGLHALPLKIPSGLSHCRLLPGFGCYSRAANSSLSNALGRNLHALQRLCSRPQPPAELADFKVYTWLEVNHGKLPTIGSRYQAMLLCQPPISKMTMRLSYIHNSPRRGPEQVKMELYRRDEDGKVLWESRPGPEPVAPTVVAEGPGLTLGQLWKAAETVLRDQVQLCYERYEKYGINTAKWPFAKKLVVNFEGTLRLRYDDPAIAPGSHSVWSEPRSSYERRRMDSSKRSSAFRRVMRTGKPAVQYVEVCANITVAEMRDRKNPTTEELQVA</sequence>
<feature type="domain" description="F-box" evidence="1">
    <location>
        <begin position="167"/>
        <end position="214"/>
    </location>
</feature>
<dbReference type="Pfam" id="PF00646">
    <property type="entry name" value="F-box"/>
    <property type="match status" value="1"/>
</dbReference>
<dbReference type="Proteomes" id="UP001310594">
    <property type="component" value="Unassembled WGS sequence"/>
</dbReference>
<name>A0AAN7ZX75_9PEZI</name>
<organism evidence="2 3">
    <name type="scientific">Elasticomyces elasticus</name>
    <dbReference type="NCBI Taxonomy" id="574655"/>
    <lineage>
        <taxon>Eukaryota</taxon>
        <taxon>Fungi</taxon>
        <taxon>Dikarya</taxon>
        <taxon>Ascomycota</taxon>
        <taxon>Pezizomycotina</taxon>
        <taxon>Dothideomycetes</taxon>
        <taxon>Dothideomycetidae</taxon>
        <taxon>Mycosphaerellales</taxon>
        <taxon>Teratosphaeriaceae</taxon>
        <taxon>Elasticomyces</taxon>
    </lineage>
</organism>
<dbReference type="CDD" id="cd09917">
    <property type="entry name" value="F-box_SF"/>
    <property type="match status" value="1"/>
</dbReference>
<protein>
    <recommendedName>
        <fullName evidence="1">F-box domain-containing protein</fullName>
    </recommendedName>
</protein>
<dbReference type="InterPro" id="IPR001810">
    <property type="entry name" value="F-box_dom"/>
</dbReference>
<comment type="caution">
    <text evidence="2">The sequence shown here is derived from an EMBL/GenBank/DDBJ whole genome shotgun (WGS) entry which is preliminary data.</text>
</comment>
<gene>
    <name evidence="2" type="ORF">LTR97_009878</name>
</gene>
<evidence type="ECO:0000313" key="3">
    <source>
        <dbReference type="Proteomes" id="UP001310594"/>
    </source>
</evidence>
<dbReference type="InterPro" id="IPR036047">
    <property type="entry name" value="F-box-like_dom_sf"/>
</dbReference>
<reference evidence="2" key="1">
    <citation type="submission" date="2023-08" db="EMBL/GenBank/DDBJ databases">
        <title>Black Yeasts Isolated from many extreme environments.</title>
        <authorList>
            <person name="Coleine C."/>
            <person name="Stajich J.E."/>
            <person name="Selbmann L."/>
        </authorList>
    </citation>
    <scope>NUCLEOTIDE SEQUENCE</scope>
    <source>
        <strain evidence="2">CCFEE 5810</strain>
    </source>
</reference>
<accession>A0AAN7ZX75</accession>
<dbReference type="EMBL" id="JAVRQU010000016">
    <property type="protein sequence ID" value="KAK5694256.1"/>
    <property type="molecule type" value="Genomic_DNA"/>
</dbReference>
<dbReference type="AlphaFoldDB" id="A0AAN7ZX75"/>
<dbReference type="SMART" id="SM00256">
    <property type="entry name" value="FBOX"/>
    <property type="match status" value="1"/>
</dbReference>
<dbReference type="PROSITE" id="PS50181">
    <property type="entry name" value="FBOX"/>
    <property type="match status" value="1"/>
</dbReference>
<proteinExistence type="predicted"/>
<evidence type="ECO:0000259" key="1">
    <source>
        <dbReference type="PROSITE" id="PS50181"/>
    </source>
</evidence>
<dbReference type="SUPFAM" id="SSF81383">
    <property type="entry name" value="F-box domain"/>
    <property type="match status" value="1"/>
</dbReference>